<dbReference type="SUPFAM" id="SSF51445">
    <property type="entry name" value="(Trans)glycosidases"/>
    <property type="match status" value="1"/>
</dbReference>
<organism evidence="10 11">
    <name type="scientific">Camelina sativa</name>
    <name type="common">False flax</name>
    <name type="synonym">Myagrum sativum</name>
    <dbReference type="NCBI Taxonomy" id="90675"/>
    <lineage>
        <taxon>Eukaryota</taxon>
        <taxon>Viridiplantae</taxon>
        <taxon>Streptophyta</taxon>
        <taxon>Embryophyta</taxon>
        <taxon>Tracheophyta</taxon>
        <taxon>Spermatophyta</taxon>
        <taxon>Magnoliopsida</taxon>
        <taxon>eudicotyledons</taxon>
        <taxon>Gunneridae</taxon>
        <taxon>Pentapetalae</taxon>
        <taxon>rosids</taxon>
        <taxon>malvids</taxon>
        <taxon>Brassicales</taxon>
        <taxon>Brassicaceae</taxon>
        <taxon>Camelineae</taxon>
        <taxon>Camelina</taxon>
    </lineage>
</organism>
<evidence type="ECO:0000256" key="4">
    <source>
        <dbReference type="ARBA" id="ARBA00022729"/>
    </source>
</evidence>
<dbReference type="PANTHER" id="PTHR10353">
    <property type="entry name" value="GLYCOSYL HYDROLASE"/>
    <property type="match status" value="1"/>
</dbReference>
<dbReference type="InterPro" id="IPR017853">
    <property type="entry name" value="GH"/>
</dbReference>
<evidence type="ECO:0000313" key="11">
    <source>
        <dbReference type="RefSeq" id="XP_019100855.1"/>
    </source>
</evidence>
<reference evidence="11" key="2">
    <citation type="submission" date="2025-08" db="UniProtKB">
        <authorList>
            <consortium name="RefSeq"/>
        </authorList>
    </citation>
    <scope>IDENTIFICATION</scope>
    <source>
        <tissue evidence="11">Leaf</tissue>
    </source>
</reference>
<keyword evidence="4" id="KW-0732">Signal</keyword>
<comment type="catalytic activity">
    <reaction evidence="1">
        <text>Hydrolysis of terminal, non-reducing beta-D-glucosyl residues with release of beta-D-glucose.</text>
        <dbReference type="EC" id="3.2.1.21"/>
    </reaction>
</comment>
<evidence type="ECO:0000256" key="3">
    <source>
        <dbReference type="ARBA" id="ARBA00012744"/>
    </source>
</evidence>
<dbReference type="Pfam" id="PF00232">
    <property type="entry name" value="Glyco_hydro_1"/>
    <property type="match status" value="1"/>
</dbReference>
<proteinExistence type="inferred from homology"/>
<dbReference type="GeneID" id="104789349"/>
<evidence type="ECO:0000256" key="8">
    <source>
        <dbReference type="ARBA" id="ARBA00023295"/>
    </source>
</evidence>
<keyword evidence="10" id="KW-1185">Reference proteome</keyword>
<comment type="similarity">
    <text evidence="2 9">Belongs to the glycosyl hydrolase 1 family.</text>
</comment>
<keyword evidence="5" id="KW-0378">Hydrolase</keyword>
<keyword evidence="7" id="KW-0325">Glycoprotein</keyword>
<dbReference type="Gene3D" id="3.20.20.80">
    <property type="entry name" value="Glycosidases"/>
    <property type="match status" value="1"/>
</dbReference>
<evidence type="ECO:0000256" key="9">
    <source>
        <dbReference type="RuleBase" id="RU003690"/>
    </source>
</evidence>
<name>A0ABM1RPB7_CAMSA</name>
<dbReference type="Proteomes" id="UP000694864">
    <property type="component" value="Chromosome 5"/>
</dbReference>
<sequence length="238" mass="26707">MFRTLFGLEIIVLDRSEVRIHLTVEPSQLLGVVPRGYIDCSIIVFLFWLILDSPGRCSIPGQNCLVGNSSTETYIAGHNLLLAHASVSRLYKQKYQNKQGGSVGFGLYLVEFKPSTSSEDDTIATQRAKDFYFGWFLEPLIFGDYPDTMRRTVGSRLPVFSEEESEQVKGSSDFLGINHYFAASVTSSKSNSGDPDFYSDMGGYYPVAPWTMEAVLEYIKQTYGNPPVYILENGHYLL</sequence>
<evidence type="ECO:0000256" key="6">
    <source>
        <dbReference type="ARBA" id="ARBA00023157"/>
    </source>
</evidence>
<evidence type="ECO:0000256" key="2">
    <source>
        <dbReference type="ARBA" id="ARBA00010838"/>
    </source>
</evidence>
<keyword evidence="6" id="KW-1015">Disulfide bond</keyword>
<dbReference type="PANTHER" id="PTHR10353:SF150">
    <property type="entry name" value="BETA-GLUCOSIDASE 1-RELATED"/>
    <property type="match status" value="1"/>
</dbReference>
<evidence type="ECO:0000256" key="1">
    <source>
        <dbReference type="ARBA" id="ARBA00000448"/>
    </source>
</evidence>
<keyword evidence="8" id="KW-0326">Glycosidase</keyword>
<gene>
    <name evidence="11" type="primary">LOC104789349</name>
</gene>
<protein>
    <recommendedName>
        <fullName evidence="3">beta-glucosidase</fullName>
        <ecNumber evidence="3">3.2.1.21</ecNumber>
    </recommendedName>
</protein>
<evidence type="ECO:0000313" key="10">
    <source>
        <dbReference type="Proteomes" id="UP000694864"/>
    </source>
</evidence>
<reference evidence="10" key="1">
    <citation type="journal article" date="2014" name="Nat. Commun.">
        <title>The emerging biofuel crop Camelina sativa retains a highly undifferentiated hexaploid genome structure.</title>
        <authorList>
            <person name="Kagale S."/>
            <person name="Koh C."/>
            <person name="Nixon J."/>
            <person name="Bollina V."/>
            <person name="Clarke W.E."/>
            <person name="Tuteja R."/>
            <person name="Spillane C."/>
            <person name="Robinson S.J."/>
            <person name="Links M.G."/>
            <person name="Clarke C."/>
            <person name="Higgins E.E."/>
            <person name="Huebert T."/>
            <person name="Sharpe A.G."/>
            <person name="Parkin I.A."/>
        </authorList>
    </citation>
    <scope>NUCLEOTIDE SEQUENCE [LARGE SCALE GENOMIC DNA]</scope>
    <source>
        <strain evidence="10">cv. DH55</strain>
    </source>
</reference>
<dbReference type="RefSeq" id="XP_019100855.1">
    <property type="nucleotide sequence ID" value="XM_019245310.1"/>
</dbReference>
<evidence type="ECO:0000256" key="5">
    <source>
        <dbReference type="ARBA" id="ARBA00022801"/>
    </source>
</evidence>
<evidence type="ECO:0000256" key="7">
    <source>
        <dbReference type="ARBA" id="ARBA00023180"/>
    </source>
</evidence>
<dbReference type="InterPro" id="IPR001360">
    <property type="entry name" value="Glyco_hydro_1"/>
</dbReference>
<dbReference type="EC" id="3.2.1.21" evidence="3"/>
<accession>A0ABM1RPB7</accession>